<name>A0ACC0VRI3_9STRA</name>
<gene>
    <name evidence="1" type="ORF">PsorP6_014765</name>
</gene>
<accession>A0ACC0VRI3</accession>
<evidence type="ECO:0000313" key="2">
    <source>
        <dbReference type="Proteomes" id="UP001163321"/>
    </source>
</evidence>
<protein>
    <submittedName>
        <fullName evidence="1">Uncharacterized protein</fullName>
    </submittedName>
</protein>
<comment type="caution">
    <text evidence="1">The sequence shown here is derived from an EMBL/GenBank/DDBJ whole genome shotgun (WGS) entry which is preliminary data.</text>
</comment>
<organism evidence="1 2">
    <name type="scientific">Peronosclerospora sorghi</name>
    <dbReference type="NCBI Taxonomy" id="230839"/>
    <lineage>
        <taxon>Eukaryota</taxon>
        <taxon>Sar</taxon>
        <taxon>Stramenopiles</taxon>
        <taxon>Oomycota</taxon>
        <taxon>Peronosporomycetes</taxon>
        <taxon>Peronosporales</taxon>
        <taxon>Peronosporaceae</taxon>
        <taxon>Peronosclerospora</taxon>
    </lineage>
</organism>
<keyword evidence="2" id="KW-1185">Reference proteome</keyword>
<evidence type="ECO:0000313" key="1">
    <source>
        <dbReference type="EMBL" id="KAI9908897.1"/>
    </source>
</evidence>
<reference evidence="1 2" key="1">
    <citation type="journal article" date="2022" name="bioRxiv">
        <title>The genome of the oomycete Peronosclerospora sorghi, a cosmopolitan pathogen of maize and sorghum, is inflated with dispersed pseudogenes.</title>
        <authorList>
            <person name="Fletcher K."/>
            <person name="Martin F."/>
            <person name="Isakeit T."/>
            <person name="Cavanaugh K."/>
            <person name="Magill C."/>
            <person name="Michelmore R."/>
        </authorList>
    </citation>
    <scope>NUCLEOTIDE SEQUENCE [LARGE SCALE GENOMIC DNA]</scope>
    <source>
        <strain evidence="1">P6</strain>
    </source>
</reference>
<dbReference type="EMBL" id="CM047586">
    <property type="protein sequence ID" value="KAI9908897.1"/>
    <property type="molecule type" value="Genomic_DNA"/>
</dbReference>
<proteinExistence type="predicted"/>
<dbReference type="Proteomes" id="UP001163321">
    <property type="component" value="Chromosome 7"/>
</dbReference>
<sequence>MEILKETAGDRPTAILAPVGGGGMIAGIADYAKAVAPDVKIIGVEAEGANILEVSLQQNSRVAFPSVNRFTEEKGLKSLGKDDFRLCKDLVDDVVNVSTDEKCSAIKDVFGDTRSLMEPTDPYNITEFSYRMDSESAKEARIWMSIQTKTHNEFVGVVTAINERCDMHAIDVASNELDKSHLRHLAVGRPENVRSPTVFILIVRRLGLYILLTVIYISTDHERTFVPTGISRAPWCTQRLS</sequence>